<proteinExistence type="predicted"/>
<keyword evidence="1" id="KW-0175">Coiled coil</keyword>
<feature type="compositionally biased region" description="Basic and acidic residues" evidence="2">
    <location>
        <begin position="738"/>
        <end position="750"/>
    </location>
</feature>
<sequence length="750" mass="88825">MFKCFLFGTVFRTALAFLAHFNWLAAFKIKCVYVIYWKSFDLFWFWMHLFLCSCFRALRRENYKVIWWNLMTKRCTTHKAYSIKEIYMMIYGQGSATQSEVELERIDNAEKKELKDRAFRRSMRSQRREKATKAITAGSRKFEEVSSDSSTDEEVEALIKSGLDKKKGWKAANIRQTIQTKYRDLRSKAEEALLPKKEEGDEAGTLKGKKWELVKGIVEKVTSPKVERRIEIRTIEIEEEEDDHIYPLYPDYSNIFDVNDQKNARKRERKDVRVLRKRVRDRVRKELEEKAEDERRRKLLTDAIDLLLNMLRMVTMFALVTWNIRKHNPLASFKHLEIDFDPEVTDQDIRDLQMGYVNPQWVLALSVTVFLDVFMSFLQFMIAYYQQFQLLKRMGFWWSFLWTAILVIVSLFGMVLPMVYLLGSLDLSWCRIMPNTDLACWMPPHWVDFPLRIRGSNAIGGWLWRVEDIGVRMDIPILLIIPYKLNQLKHIDIYMDKELNTQLDLIDIDFITSLIIDRVRKEAIVEELGAWMEDMNMESDDEIELSNAEYAYHVTDQSSQEPIPRWDELQMNDVNGGMNPGLDYEMYYCQNPVRPRVFQIRLILVNSCFERKILTGFPGIQPLNIREKNPFLYYSQGKWWTKDYSNEVKYFVNFVVFKAVPLNEQCTWDGVERAEWLEVGDPLPREVVHGLMLKMWSASRKWMALEGGGHRSPDGYSDFADHSLQAEPAQTHRYIHGQRAEHTARSDRYW</sequence>
<keyword evidence="3" id="KW-0472">Membrane</keyword>
<keyword evidence="4" id="KW-1185">Reference proteome</keyword>
<reference evidence="5" key="1">
    <citation type="submission" date="2024-02" db="UniProtKB">
        <authorList>
            <consortium name="WormBaseParasite"/>
        </authorList>
    </citation>
    <scope>IDENTIFICATION</scope>
</reference>
<feature type="transmembrane region" description="Helical" evidence="3">
    <location>
        <begin position="306"/>
        <end position="324"/>
    </location>
</feature>
<dbReference type="AlphaFoldDB" id="A0AAF3EE92"/>
<dbReference type="WBParaSite" id="MBELARI_LOCUS12287">
    <property type="protein sequence ID" value="MBELARI_LOCUS12287"/>
    <property type="gene ID" value="MBELARI_LOCUS12287"/>
</dbReference>
<feature type="region of interest" description="Disordered" evidence="2">
    <location>
        <begin position="731"/>
        <end position="750"/>
    </location>
</feature>
<keyword evidence="3" id="KW-1133">Transmembrane helix</keyword>
<feature type="transmembrane region" description="Helical" evidence="3">
    <location>
        <begin position="361"/>
        <end position="384"/>
    </location>
</feature>
<evidence type="ECO:0000256" key="3">
    <source>
        <dbReference type="SAM" id="Phobius"/>
    </source>
</evidence>
<evidence type="ECO:0000256" key="2">
    <source>
        <dbReference type="SAM" id="MobiDB-lite"/>
    </source>
</evidence>
<evidence type="ECO:0000256" key="1">
    <source>
        <dbReference type="SAM" id="Coils"/>
    </source>
</evidence>
<feature type="transmembrane region" description="Helical" evidence="3">
    <location>
        <begin position="40"/>
        <end position="58"/>
    </location>
</feature>
<feature type="transmembrane region" description="Helical" evidence="3">
    <location>
        <begin position="396"/>
        <end position="423"/>
    </location>
</feature>
<accession>A0AAF3EE92</accession>
<dbReference type="Proteomes" id="UP000887575">
    <property type="component" value="Unassembled WGS sequence"/>
</dbReference>
<name>A0AAF3EE92_9BILA</name>
<protein>
    <submittedName>
        <fullName evidence="5">Uncharacterized protein</fullName>
    </submittedName>
</protein>
<feature type="coiled-coil region" evidence="1">
    <location>
        <begin position="258"/>
        <end position="296"/>
    </location>
</feature>
<keyword evidence="3" id="KW-0812">Transmembrane</keyword>
<evidence type="ECO:0000313" key="4">
    <source>
        <dbReference type="Proteomes" id="UP000887575"/>
    </source>
</evidence>
<organism evidence="4 5">
    <name type="scientific">Mesorhabditis belari</name>
    <dbReference type="NCBI Taxonomy" id="2138241"/>
    <lineage>
        <taxon>Eukaryota</taxon>
        <taxon>Metazoa</taxon>
        <taxon>Ecdysozoa</taxon>
        <taxon>Nematoda</taxon>
        <taxon>Chromadorea</taxon>
        <taxon>Rhabditida</taxon>
        <taxon>Rhabditina</taxon>
        <taxon>Rhabditomorpha</taxon>
        <taxon>Rhabditoidea</taxon>
        <taxon>Rhabditidae</taxon>
        <taxon>Mesorhabditinae</taxon>
        <taxon>Mesorhabditis</taxon>
    </lineage>
</organism>
<evidence type="ECO:0000313" key="5">
    <source>
        <dbReference type="WBParaSite" id="MBELARI_LOCUS12287"/>
    </source>
</evidence>